<gene>
    <name evidence="1" type="ORF">RirG_123200</name>
</gene>
<dbReference type="OrthoDB" id="10368071at2759"/>
<organism evidence="1 2">
    <name type="scientific">Rhizophagus irregularis (strain DAOM 197198w)</name>
    <name type="common">Glomus intraradices</name>
    <dbReference type="NCBI Taxonomy" id="1432141"/>
    <lineage>
        <taxon>Eukaryota</taxon>
        <taxon>Fungi</taxon>
        <taxon>Fungi incertae sedis</taxon>
        <taxon>Mucoromycota</taxon>
        <taxon>Glomeromycotina</taxon>
        <taxon>Glomeromycetes</taxon>
        <taxon>Glomerales</taxon>
        <taxon>Glomeraceae</taxon>
        <taxon>Rhizophagus</taxon>
    </lineage>
</organism>
<evidence type="ECO:0000313" key="1">
    <source>
        <dbReference type="EMBL" id="EXX66499.1"/>
    </source>
</evidence>
<proteinExistence type="predicted"/>
<dbReference type="HOGENOM" id="CLU_093568_0_0_1"/>
<dbReference type="AlphaFoldDB" id="A0A015KGA0"/>
<name>A0A015KGA0_RHIIW</name>
<accession>A0A015KGA0</accession>
<keyword evidence="2" id="KW-1185">Reference proteome</keyword>
<dbReference type="EMBL" id="JEMT01018765">
    <property type="protein sequence ID" value="EXX66499.1"/>
    <property type="molecule type" value="Genomic_DNA"/>
</dbReference>
<reference evidence="1 2" key="1">
    <citation type="submission" date="2014-02" db="EMBL/GenBank/DDBJ databases">
        <title>Single nucleus genome sequencing reveals high similarity among nuclei of an endomycorrhizal fungus.</title>
        <authorList>
            <person name="Lin K."/>
            <person name="Geurts R."/>
            <person name="Zhang Z."/>
            <person name="Limpens E."/>
            <person name="Saunders D.G."/>
            <person name="Mu D."/>
            <person name="Pang E."/>
            <person name="Cao H."/>
            <person name="Cha H."/>
            <person name="Lin T."/>
            <person name="Zhou Q."/>
            <person name="Shang Y."/>
            <person name="Li Y."/>
            <person name="Ivanov S."/>
            <person name="Sharma T."/>
            <person name="Velzen R.V."/>
            <person name="Ruijter N.D."/>
            <person name="Aanen D.K."/>
            <person name="Win J."/>
            <person name="Kamoun S."/>
            <person name="Bisseling T."/>
            <person name="Huang S."/>
        </authorList>
    </citation>
    <scope>NUCLEOTIDE SEQUENCE [LARGE SCALE GENOMIC DNA]</scope>
    <source>
        <strain evidence="2">DAOM197198w</strain>
    </source>
</reference>
<dbReference type="Proteomes" id="UP000022910">
    <property type="component" value="Unassembled WGS sequence"/>
</dbReference>
<comment type="caution">
    <text evidence="1">The sequence shown here is derived from an EMBL/GenBank/DDBJ whole genome shotgun (WGS) entry which is preliminary data.</text>
</comment>
<protein>
    <submittedName>
        <fullName evidence="1">Uncharacterized protein</fullName>
    </submittedName>
</protein>
<sequence length="260" mass="29963">MTLSEHDWNHIFAPVMKVVKNWLKLTKNTPSSLLFHEGCLGMDHPWKLYCINTITDLTIRLNSDSYVATSTQIRLRDAQLKSLITDPIFDCDLQVMPWIKPQARKNVSFNALVIAKSLDMTMAIDPIDRSIWSVLRGKEPILKGTHLMTWKQYRKLALLPVQGRVARWYRDVTHLCTSRIDNLTVNDDLELAKVNHWAFLMDITPDARRKQVVYVREPLANSDAWSIGKVNKILQHEQGILVNYRPGYNNNGIIGWQDTG</sequence>
<evidence type="ECO:0000313" key="2">
    <source>
        <dbReference type="Proteomes" id="UP000022910"/>
    </source>
</evidence>